<feature type="compositionally biased region" description="Basic and acidic residues" evidence="1">
    <location>
        <begin position="36"/>
        <end position="46"/>
    </location>
</feature>
<name>R7ZNB6_9BACT</name>
<feature type="region of interest" description="Disordered" evidence="1">
    <location>
        <begin position="1"/>
        <end position="46"/>
    </location>
</feature>
<evidence type="ECO:0000256" key="1">
    <source>
        <dbReference type="SAM" id="MobiDB-lite"/>
    </source>
</evidence>
<keyword evidence="3" id="KW-1185">Reference proteome</keyword>
<proteinExistence type="predicted"/>
<evidence type="ECO:0000313" key="2">
    <source>
        <dbReference type="EMBL" id="EON75568.1"/>
    </source>
</evidence>
<evidence type="ECO:0000313" key="3">
    <source>
        <dbReference type="Proteomes" id="UP000013909"/>
    </source>
</evidence>
<protein>
    <submittedName>
        <fullName evidence="2">Uncharacterized protein</fullName>
    </submittedName>
</protein>
<dbReference type="Proteomes" id="UP000013909">
    <property type="component" value="Unassembled WGS sequence"/>
</dbReference>
<organism evidence="2 3">
    <name type="scientific">Lunatimonas lonarensis</name>
    <dbReference type="NCBI Taxonomy" id="1232681"/>
    <lineage>
        <taxon>Bacteria</taxon>
        <taxon>Pseudomonadati</taxon>
        <taxon>Bacteroidota</taxon>
        <taxon>Cytophagia</taxon>
        <taxon>Cytophagales</taxon>
        <taxon>Cyclobacteriaceae</taxon>
    </lineage>
</organism>
<reference evidence="2 3" key="1">
    <citation type="submission" date="2013-02" db="EMBL/GenBank/DDBJ databases">
        <title>A novel strain isolated from Lonar lake, Maharashtra, India.</title>
        <authorList>
            <person name="Singh A."/>
        </authorList>
    </citation>
    <scope>NUCLEOTIDE SEQUENCE [LARGE SCALE GENOMIC DNA]</scope>
    <source>
        <strain evidence="2 3">AK24</strain>
    </source>
</reference>
<sequence length="46" mass="5194">MKGFDKNAKVAHLPYTDTSKNSSLPKQQKPPPILLVRREKSGNYLP</sequence>
<dbReference type="EMBL" id="AQHR01000104">
    <property type="protein sequence ID" value="EON75568.1"/>
    <property type="molecule type" value="Genomic_DNA"/>
</dbReference>
<accession>R7ZNB6</accession>
<dbReference type="STRING" id="1232681.ADIS_3971"/>
<comment type="caution">
    <text evidence="2">The sequence shown here is derived from an EMBL/GenBank/DDBJ whole genome shotgun (WGS) entry which is preliminary data.</text>
</comment>
<gene>
    <name evidence="2" type="ORF">ADIS_3971</name>
</gene>
<dbReference type="AlphaFoldDB" id="R7ZNB6"/>